<name>A0A401UDQ9_9BACT</name>
<dbReference type="RefSeq" id="WP_127123689.1">
    <property type="nucleotide sequence ID" value="NZ_BHXQ01000006.1"/>
</dbReference>
<dbReference type="EMBL" id="BHXQ01000006">
    <property type="protein sequence ID" value="GCC53041.1"/>
    <property type="molecule type" value="Genomic_DNA"/>
</dbReference>
<organism evidence="2 3">
    <name type="scientific">Chryseotalea sanaruensis</name>
    <dbReference type="NCBI Taxonomy" id="2482724"/>
    <lineage>
        <taxon>Bacteria</taxon>
        <taxon>Pseudomonadati</taxon>
        <taxon>Bacteroidota</taxon>
        <taxon>Cytophagia</taxon>
        <taxon>Cytophagales</taxon>
        <taxon>Chryseotaleaceae</taxon>
        <taxon>Chryseotalea</taxon>
    </lineage>
</organism>
<feature type="chain" id="PRO_5019387262" description="Outer membrane protein beta-barrel domain-containing protein" evidence="1">
    <location>
        <begin position="21"/>
        <end position="328"/>
    </location>
</feature>
<evidence type="ECO:0000313" key="3">
    <source>
        <dbReference type="Proteomes" id="UP000288227"/>
    </source>
</evidence>
<evidence type="ECO:0008006" key="4">
    <source>
        <dbReference type="Google" id="ProtNLM"/>
    </source>
</evidence>
<sequence>MTKTLITSALLLSFLISANAQTKKPDTVIVELARSSKLIFTISDKSDLPTLKAYDYQALFKDILAKIEAKDTALVAVTPTLTEKTFNKEDWGDFDDNNKDEDSDWNYSRSKSKTYKRKNKGFFNFDLGTNNILADGKFPDENNEDYAVRPWGSWYVGFNSIQKIRITGKFYTELGLGISWYNFKFQNDGLVLTKGDEEVIFSQPLPEINPIKSKLTASYINVSVVPVIDFGSRPHKSLLWGNSDAFRMGIGAYAGYRISSYAKQVYNIDGDKERERTRSNFYLNNIRYGARLQMGYRGTDIFVNYDLNELFVENKGPKVNAFSFGVIF</sequence>
<gene>
    <name evidence="2" type="ORF">SanaruYs_32820</name>
</gene>
<reference evidence="2 3" key="1">
    <citation type="submission" date="2018-11" db="EMBL/GenBank/DDBJ databases">
        <title>Chryseotalea sanarue gen. nov., sp., nov., a member of the family Cytophagaceae, isolated from a brackish lake in Hamamatsu Japan.</title>
        <authorList>
            <person name="Maejima Y."/>
            <person name="Iino T."/>
            <person name="Muraguchi Y."/>
            <person name="Fukuda K."/>
            <person name="Ohkuma M."/>
            <person name="Moriuchi R."/>
            <person name="Dohra H."/>
            <person name="Kimbara K."/>
            <person name="Shintani M."/>
        </authorList>
    </citation>
    <scope>NUCLEOTIDE SEQUENCE [LARGE SCALE GENOMIC DNA]</scope>
    <source>
        <strain evidence="2 3">Ys</strain>
    </source>
</reference>
<evidence type="ECO:0000313" key="2">
    <source>
        <dbReference type="EMBL" id="GCC53041.1"/>
    </source>
</evidence>
<dbReference type="OrthoDB" id="891525at2"/>
<keyword evidence="3" id="KW-1185">Reference proteome</keyword>
<dbReference type="AlphaFoldDB" id="A0A401UDQ9"/>
<protein>
    <recommendedName>
        <fullName evidence="4">Outer membrane protein beta-barrel domain-containing protein</fullName>
    </recommendedName>
</protein>
<evidence type="ECO:0000256" key="1">
    <source>
        <dbReference type="SAM" id="SignalP"/>
    </source>
</evidence>
<feature type="signal peptide" evidence="1">
    <location>
        <begin position="1"/>
        <end position="20"/>
    </location>
</feature>
<dbReference type="Proteomes" id="UP000288227">
    <property type="component" value="Unassembled WGS sequence"/>
</dbReference>
<accession>A0A401UDQ9</accession>
<keyword evidence="1" id="KW-0732">Signal</keyword>
<proteinExistence type="predicted"/>
<comment type="caution">
    <text evidence="2">The sequence shown here is derived from an EMBL/GenBank/DDBJ whole genome shotgun (WGS) entry which is preliminary data.</text>
</comment>